<keyword evidence="3" id="KW-0551">Lipid droplet</keyword>
<accession>A0A1V9YCL9</accession>
<evidence type="ECO:0000256" key="3">
    <source>
        <dbReference type="ARBA" id="ARBA00022677"/>
    </source>
</evidence>
<evidence type="ECO:0000313" key="7">
    <source>
        <dbReference type="Proteomes" id="UP000243579"/>
    </source>
</evidence>
<reference evidence="6 7" key="1">
    <citation type="journal article" date="2014" name="Genome Biol. Evol.">
        <title>The secreted proteins of Achlya hypogyna and Thraustotheca clavata identify the ancestral oomycete secretome and reveal gene acquisitions by horizontal gene transfer.</title>
        <authorList>
            <person name="Misner I."/>
            <person name="Blouin N."/>
            <person name="Leonard G."/>
            <person name="Richards T.A."/>
            <person name="Lane C.E."/>
        </authorList>
    </citation>
    <scope>NUCLEOTIDE SEQUENCE [LARGE SCALE GENOMIC DNA]</scope>
    <source>
        <strain evidence="6 7">ATCC 48635</strain>
    </source>
</reference>
<keyword evidence="5" id="KW-0812">Transmembrane</keyword>
<sequence length="339" mass="36816">MAGFQALASEATAPVVVASALVLLIMALYLRHASRRRLVPSFVDRVVSVATGRLMHHIVLPATTTVRPTTLVVVVPGNPGVPGFYEPLMRRVHALAGGAAEVVGLSHTGHSMPWLHANATFDLTTQIEDKVAYLDARLRADPHLQVVLVGHSIGAHVALGMLAAWPHRVRKVALLQPAVMHIAQSASGKKLAPLFAQYKLASWAAWPVELLPTAWVKALLPLFVGQNPVLQDAAYSLCNRHVLRNVLNMARHEMAELLDIDHGLVAAYQHKLSFVFSAKDAWVPTEFAAHLTHTYKEAQSTTVDLPHAFMIDPRGSDTMADLVWAWMKQDCPSAALGGS</sequence>
<dbReference type="Gene3D" id="3.40.50.1820">
    <property type="entry name" value="alpha/beta hydrolase"/>
    <property type="match status" value="1"/>
</dbReference>
<dbReference type="GO" id="GO:0019915">
    <property type="term" value="P:lipid storage"/>
    <property type="evidence" value="ECO:0007669"/>
    <property type="project" value="InterPro"/>
</dbReference>
<organism evidence="6 7">
    <name type="scientific">Achlya hypogyna</name>
    <name type="common">Oomycete</name>
    <name type="synonym">Protoachlya hypogyna</name>
    <dbReference type="NCBI Taxonomy" id="1202772"/>
    <lineage>
        <taxon>Eukaryota</taxon>
        <taxon>Sar</taxon>
        <taxon>Stramenopiles</taxon>
        <taxon>Oomycota</taxon>
        <taxon>Saprolegniomycetes</taxon>
        <taxon>Saprolegniales</taxon>
        <taxon>Achlyaceae</taxon>
        <taxon>Achlya</taxon>
    </lineage>
</organism>
<evidence type="ECO:0000256" key="5">
    <source>
        <dbReference type="SAM" id="Phobius"/>
    </source>
</evidence>
<dbReference type="GO" id="GO:0016298">
    <property type="term" value="F:lipase activity"/>
    <property type="evidence" value="ECO:0007669"/>
    <property type="project" value="InterPro"/>
</dbReference>
<comment type="similarity">
    <text evidence="2">Belongs to the AB hydrolase superfamily. LDAH family.</text>
</comment>
<dbReference type="AlphaFoldDB" id="A0A1V9YCL9"/>
<dbReference type="InterPro" id="IPR019363">
    <property type="entry name" value="LDAH"/>
</dbReference>
<evidence type="ECO:0008006" key="8">
    <source>
        <dbReference type="Google" id="ProtNLM"/>
    </source>
</evidence>
<keyword evidence="5" id="KW-1133">Transmembrane helix</keyword>
<dbReference type="PANTHER" id="PTHR13390:SF0">
    <property type="entry name" value="LIPID DROPLET-ASSOCIATED HYDROLASE"/>
    <property type="match status" value="1"/>
</dbReference>
<dbReference type="SUPFAM" id="SSF53474">
    <property type="entry name" value="alpha/beta-Hydrolases"/>
    <property type="match status" value="1"/>
</dbReference>
<dbReference type="InterPro" id="IPR029058">
    <property type="entry name" value="AB_hydrolase_fold"/>
</dbReference>
<keyword evidence="4" id="KW-0378">Hydrolase</keyword>
<proteinExistence type="inferred from homology"/>
<dbReference type="Proteomes" id="UP000243579">
    <property type="component" value="Unassembled WGS sequence"/>
</dbReference>
<evidence type="ECO:0000256" key="4">
    <source>
        <dbReference type="ARBA" id="ARBA00022801"/>
    </source>
</evidence>
<name>A0A1V9YCL9_ACHHY</name>
<dbReference type="GO" id="GO:0005811">
    <property type="term" value="C:lipid droplet"/>
    <property type="evidence" value="ECO:0007669"/>
    <property type="project" value="UniProtKB-SubCell"/>
</dbReference>
<gene>
    <name evidence="6" type="ORF">ACHHYP_14677</name>
</gene>
<evidence type="ECO:0000256" key="1">
    <source>
        <dbReference type="ARBA" id="ARBA00004502"/>
    </source>
</evidence>
<keyword evidence="5" id="KW-0472">Membrane</keyword>
<protein>
    <recommendedName>
        <fullName evidence="8">Serine protease family S33</fullName>
    </recommendedName>
</protein>
<dbReference type="OrthoDB" id="448051at2759"/>
<evidence type="ECO:0000313" key="6">
    <source>
        <dbReference type="EMBL" id="OQR83464.1"/>
    </source>
</evidence>
<dbReference type="PANTHER" id="PTHR13390">
    <property type="entry name" value="LIPASE"/>
    <property type="match status" value="1"/>
</dbReference>
<comment type="caution">
    <text evidence="6">The sequence shown here is derived from an EMBL/GenBank/DDBJ whole genome shotgun (WGS) entry which is preliminary data.</text>
</comment>
<dbReference type="Pfam" id="PF10230">
    <property type="entry name" value="LIDHydrolase"/>
    <property type="match status" value="1"/>
</dbReference>
<evidence type="ECO:0000256" key="2">
    <source>
        <dbReference type="ARBA" id="ARBA00008300"/>
    </source>
</evidence>
<dbReference type="EMBL" id="JNBR01002146">
    <property type="protein sequence ID" value="OQR83464.1"/>
    <property type="molecule type" value="Genomic_DNA"/>
</dbReference>
<keyword evidence="7" id="KW-1185">Reference proteome</keyword>
<feature type="transmembrane region" description="Helical" evidence="5">
    <location>
        <begin position="12"/>
        <end position="30"/>
    </location>
</feature>
<comment type="subcellular location">
    <subcellularLocation>
        <location evidence="1">Lipid droplet</location>
    </subcellularLocation>
</comment>